<dbReference type="VEuPathDB" id="AmoebaDB:ACA1_298420"/>
<dbReference type="EMBL" id="KB008165">
    <property type="protein sequence ID" value="ELR11012.1"/>
    <property type="molecule type" value="Genomic_DNA"/>
</dbReference>
<organism evidence="2 3">
    <name type="scientific">Acanthamoeba castellanii (strain ATCC 30010 / Neff)</name>
    <dbReference type="NCBI Taxonomy" id="1257118"/>
    <lineage>
        <taxon>Eukaryota</taxon>
        <taxon>Amoebozoa</taxon>
        <taxon>Discosea</taxon>
        <taxon>Longamoebia</taxon>
        <taxon>Centramoebida</taxon>
        <taxon>Acanthamoebidae</taxon>
        <taxon>Acanthamoeba</taxon>
    </lineage>
</organism>
<dbReference type="AlphaFoldDB" id="L8GD77"/>
<name>L8GD77_ACACF</name>
<dbReference type="Proteomes" id="UP000011083">
    <property type="component" value="Unassembled WGS sequence"/>
</dbReference>
<feature type="region of interest" description="Disordered" evidence="1">
    <location>
        <begin position="137"/>
        <end position="158"/>
    </location>
</feature>
<protein>
    <submittedName>
        <fullName evidence="2">Uncharacterized protein</fullName>
    </submittedName>
</protein>
<keyword evidence="3" id="KW-1185">Reference proteome</keyword>
<dbReference type="KEGG" id="acan:ACA1_298420"/>
<dbReference type="RefSeq" id="XP_004333025.1">
    <property type="nucleotide sequence ID" value="XM_004332977.1"/>
</dbReference>
<evidence type="ECO:0000256" key="1">
    <source>
        <dbReference type="SAM" id="MobiDB-lite"/>
    </source>
</evidence>
<sequence length="158" mass="17095">YREDSVLVRPHAPRQAADRLQPRVLQPDPGHLLLPAGRHVVGPPVLQDPLRLLQLLARLPADGQVRGRQRAPGEPVAGQEGPHVRGPVAPRRAADRRGGVGAGRPARRDLGLPLPHHRLHDVPLLRNGTQRLRPVALHPAGGRQPLPAHTHSLAPLSI</sequence>
<evidence type="ECO:0000313" key="3">
    <source>
        <dbReference type="Proteomes" id="UP000011083"/>
    </source>
</evidence>
<feature type="region of interest" description="Disordered" evidence="1">
    <location>
        <begin position="1"/>
        <end position="24"/>
    </location>
</feature>
<accession>L8GD77</accession>
<feature type="non-terminal residue" evidence="2">
    <location>
        <position position="1"/>
    </location>
</feature>
<gene>
    <name evidence="2" type="ORF">ACA1_298420</name>
</gene>
<feature type="region of interest" description="Disordered" evidence="1">
    <location>
        <begin position="64"/>
        <end position="115"/>
    </location>
</feature>
<feature type="non-terminal residue" evidence="2">
    <location>
        <position position="158"/>
    </location>
</feature>
<evidence type="ECO:0000313" key="2">
    <source>
        <dbReference type="EMBL" id="ELR11012.1"/>
    </source>
</evidence>
<dbReference type="GeneID" id="14911431"/>
<reference evidence="2 3" key="1">
    <citation type="journal article" date="2013" name="Genome Biol.">
        <title>Genome of Acanthamoeba castellanii highlights extensive lateral gene transfer and early evolution of tyrosine kinase signaling.</title>
        <authorList>
            <person name="Clarke M."/>
            <person name="Lohan A.J."/>
            <person name="Liu B."/>
            <person name="Lagkouvardos I."/>
            <person name="Roy S."/>
            <person name="Zafar N."/>
            <person name="Bertelli C."/>
            <person name="Schilde C."/>
            <person name="Kianianmomeni A."/>
            <person name="Burglin T.R."/>
            <person name="Frech C."/>
            <person name="Turcotte B."/>
            <person name="Kopec K.O."/>
            <person name="Synnott J.M."/>
            <person name="Choo C."/>
            <person name="Paponov I."/>
            <person name="Finkler A."/>
            <person name="Soon Heng Tan C."/>
            <person name="Hutchins A.P."/>
            <person name="Weinmeier T."/>
            <person name="Rattei T."/>
            <person name="Chu J.S."/>
            <person name="Gimenez G."/>
            <person name="Irimia M."/>
            <person name="Rigden D.J."/>
            <person name="Fitzpatrick D.A."/>
            <person name="Lorenzo-Morales J."/>
            <person name="Bateman A."/>
            <person name="Chiu C.H."/>
            <person name="Tang P."/>
            <person name="Hegemann P."/>
            <person name="Fromm H."/>
            <person name="Raoult D."/>
            <person name="Greub G."/>
            <person name="Miranda-Saavedra D."/>
            <person name="Chen N."/>
            <person name="Nash P."/>
            <person name="Ginger M.L."/>
            <person name="Horn M."/>
            <person name="Schaap P."/>
            <person name="Caler L."/>
            <person name="Loftus B."/>
        </authorList>
    </citation>
    <scope>NUCLEOTIDE SEQUENCE [LARGE SCALE GENOMIC DNA]</scope>
    <source>
        <strain evidence="2 3">Neff</strain>
    </source>
</reference>
<proteinExistence type="predicted"/>